<dbReference type="Gene3D" id="3.90.180.10">
    <property type="entry name" value="Medium-chain alcohol dehydrogenases, catalytic domain"/>
    <property type="match status" value="1"/>
</dbReference>
<dbReference type="InterPro" id="IPR051603">
    <property type="entry name" value="Zinc-ADH_QOR/CCCR"/>
</dbReference>
<dbReference type="SUPFAM" id="SSF50129">
    <property type="entry name" value="GroES-like"/>
    <property type="match status" value="1"/>
</dbReference>
<name>A0A378V017_MYCFO</name>
<feature type="region of interest" description="Disordered" evidence="2">
    <location>
        <begin position="50"/>
        <end position="74"/>
    </location>
</feature>
<dbReference type="PANTHER" id="PTHR44154:SF1">
    <property type="entry name" value="QUINONE OXIDOREDUCTASE"/>
    <property type="match status" value="1"/>
</dbReference>
<organism evidence="3 4">
    <name type="scientific">Mycolicibacterium fortuitum</name>
    <name type="common">Mycobacterium fortuitum</name>
    <dbReference type="NCBI Taxonomy" id="1766"/>
    <lineage>
        <taxon>Bacteria</taxon>
        <taxon>Bacillati</taxon>
        <taxon>Actinomycetota</taxon>
        <taxon>Actinomycetes</taxon>
        <taxon>Mycobacteriales</taxon>
        <taxon>Mycobacteriaceae</taxon>
        <taxon>Mycolicibacterium</taxon>
    </lineage>
</organism>
<evidence type="ECO:0000313" key="3">
    <source>
        <dbReference type="EMBL" id="SUA03832.1"/>
    </source>
</evidence>
<evidence type="ECO:0000313" key="4">
    <source>
        <dbReference type="Proteomes" id="UP000255389"/>
    </source>
</evidence>
<dbReference type="EMBL" id="UGQY01000004">
    <property type="protein sequence ID" value="SUA03832.1"/>
    <property type="molecule type" value="Genomic_DNA"/>
</dbReference>
<sequence>MRAVRQDEFGGPEVLHVVEIDRPTPGVGQILVRVHAAGVNPVDAMNRESGALVGAPRSSSDGMSPAPWKPSAPA</sequence>
<gene>
    <name evidence="3" type="ORF">NCTC1542_05319</name>
</gene>
<accession>A0A378V017</accession>
<reference evidence="3 4" key="1">
    <citation type="submission" date="2018-06" db="EMBL/GenBank/DDBJ databases">
        <authorList>
            <consortium name="Pathogen Informatics"/>
            <person name="Doyle S."/>
        </authorList>
    </citation>
    <scope>NUCLEOTIDE SEQUENCE [LARGE SCALE GENOMIC DNA]</scope>
    <source>
        <strain evidence="3 4">NCTC1542</strain>
    </source>
</reference>
<evidence type="ECO:0000256" key="1">
    <source>
        <dbReference type="ARBA" id="ARBA00022857"/>
    </source>
</evidence>
<dbReference type="Proteomes" id="UP000255389">
    <property type="component" value="Unassembled WGS sequence"/>
</dbReference>
<dbReference type="InterPro" id="IPR011032">
    <property type="entry name" value="GroES-like_sf"/>
</dbReference>
<keyword evidence="1" id="KW-0521">NADP</keyword>
<protein>
    <submittedName>
        <fullName evidence="3">Oxidoreductase, zinc-binding dehydrogenase family protein</fullName>
    </submittedName>
</protein>
<dbReference type="AlphaFoldDB" id="A0A378V017"/>
<proteinExistence type="predicted"/>
<dbReference type="PANTHER" id="PTHR44154">
    <property type="entry name" value="QUINONE OXIDOREDUCTASE"/>
    <property type="match status" value="1"/>
</dbReference>
<evidence type="ECO:0000256" key="2">
    <source>
        <dbReference type="SAM" id="MobiDB-lite"/>
    </source>
</evidence>